<dbReference type="CDD" id="cd02869">
    <property type="entry name" value="PseudoU_synth_RluA_like"/>
    <property type="match status" value="1"/>
</dbReference>
<comment type="caution">
    <text evidence="4">The sequence shown here is derived from an EMBL/GenBank/DDBJ whole genome shotgun (WGS) entry which is preliminary data.</text>
</comment>
<dbReference type="PANTHER" id="PTHR21600">
    <property type="entry name" value="MITOCHONDRIAL RNA PSEUDOURIDINE SYNTHASE"/>
    <property type="match status" value="1"/>
</dbReference>
<dbReference type="GO" id="GO:0003723">
    <property type="term" value="F:RNA binding"/>
    <property type="evidence" value="ECO:0007669"/>
    <property type="project" value="InterPro"/>
</dbReference>
<dbReference type="Proteomes" id="UP000032679">
    <property type="component" value="Unassembled WGS sequence"/>
</dbReference>
<evidence type="ECO:0000256" key="2">
    <source>
        <dbReference type="ARBA" id="ARBA00023235"/>
    </source>
</evidence>
<dbReference type="Pfam" id="PF00849">
    <property type="entry name" value="PseudoU_synth_2"/>
    <property type="match status" value="1"/>
</dbReference>
<evidence type="ECO:0000259" key="3">
    <source>
        <dbReference type="Pfam" id="PF00849"/>
    </source>
</evidence>
<accession>A0A0D6MLA2</accession>
<dbReference type="GO" id="GO:0000455">
    <property type="term" value="P:enzyme-directed rRNA pseudouridine synthesis"/>
    <property type="evidence" value="ECO:0007669"/>
    <property type="project" value="TreeGrafter"/>
</dbReference>
<dbReference type="InterPro" id="IPR020103">
    <property type="entry name" value="PsdUridine_synth_cat_dom_sf"/>
</dbReference>
<dbReference type="Gene3D" id="3.30.2350.10">
    <property type="entry name" value="Pseudouridine synthase"/>
    <property type="match status" value="1"/>
</dbReference>
<dbReference type="PROSITE" id="PS01129">
    <property type="entry name" value="PSI_RLU"/>
    <property type="match status" value="1"/>
</dbReference>
<dbReference type="GO" id="GO:0140098">
    <property type="term" value="F:catalytic activity, acting on RNA"/>
    <property type="evidence" value="ECO:0007669"/>
    <property type="project" value="UniProtKB-ARBA"/>
</dbReference>
<dbReference type="InterPro" id="IPR006145">
    <property type="entry name" value="PsdUridine_synth_RsuA/RluA"/>
</dbReference>
<dbReference type="GO" id="GO:0009982">
    <property type="term" value="F:pseudouridine synthase activity"/>
    <property type="evidence" value="ECO:0007669"/>
    <property type="project" value="InterPro"/>
</dbReference>
<proteinExistence type="inferred from homology"/>
<keyword evidence="5" id="KW-1185">Reference proteome</keyword>
<protein>
    <submittedName>
        <fullName evidence="4">RNA pseudouridine synthase</fullName>
    </submittedName>
</protein>
<organism evidence="4 5">
    <name type="scientific">Tanticharoenia sakaeratensis NBRC 103193</name>
    <dbReference type="NCBI Taxonomy" id="1231623"/>
    <lineage>
        <taxon>Bacteria</taxon>
        <taxon>Pseudomonadati</taxon>
        <taxon>Pseudomonadota</taxon>
        <taxon>Alphaproteobacteria</taxon>
        <taxon>Acetobacterales</taxon>
        <taxon>Acetobacteraceae</taxon>
        <taxon>Tanticharoenia</taxon>
    </lineage>
</organism>
<gene>
    <name evidence="4" type="ORF">Tasa_019_097</name>
</gene>
<evidence type="ECO:0000313" key="5">
    <source>
        <dbReference type="Proteomes" id="UP000032679"/>
    </source>
</evidence>
<evidence type="ECO:0000313" key="4">
    <source>
        <dbReference type="EMBL" id="GAN54412.1"/>
    </source>
</evidence>
<name>A0A0D6MLA2_9PROT</name>
<dbReference type="InterPro" id="IPR006224">
    <property type="entry name" value="PsdUridine_synth_RluA-like_CS"/>
</dbReference>
<dbReference type="STRING" id="1231623.Tasa_019_097"/>
<reference evidence="4 5" key="1">
    <citation type="submission" date="2012-10" db="EMBL/GenBank/DDBJ databases">
        <title>Genome sequencing of Tanticharoenia sakaeratensis NBRC 103193.</title>
        <authorList>
            <person name="Azuma Y."/>
            <person name="Hadano H."/>
            <person name="Hirakawa H."/>
            <person name="Matsushita K."/>
        </authorList>
    </citation>
    <scope>NUCLEOTIDE SEQUENCE [LARGE SCALE GENOMIC DNA]</scope>
    <source>
        <strain evidence="4 5">NBRC 103193</strain>
    </source>
</reference>
<sequence length="222" mass="23848">MNNPSRTDPYPVLYRSNRFLVIDKPAGVPVHPDRSGRLSIEDAFPAWRRAGHDGPWLAHRLDTDTSGCLLIGLRKQALAAAQACFAGGQVRKVYWAVVEGTPSGQSGDIAQPLAKRGDRRGWRMAVDPAGVPARTLWRLLGSGGGRSLLELTLLTGRTHQARVHCAWLGCPIAGDPVYGTGGMPMQLLSRRIMLDVAGEIITAEAAPPTGMAEAIARMTLLP</sequence>
<evidence type="ECO:0000256" key="1">
    <source>
        <dbReference type="ARBA" id="ARBA00010876"/>
    </source>
</evidence>
<feature type="domain" description="Pseudouridine synthase RsuA/RluA-like" evidence="3">
    <location>
        <begin position="19"/>
        <end position="166"/>
    </location>
</feature>
<dbReference type="RefSeq" id="WP_048848944.1">
    <property type="nucleotide sequence ID" value="NZ_BALE01000019.1"/>
</dbReference>
<dbReference type="AlphaFoldDB" id="A0A0D6MLA2"/>
<dbReference type="EMBL" id="BALE01000019">
    <property type="protein sequence ID" value="GAN54412.1"/>
    <property type="molecule type" value="Genomic_DNA"/>
</dbReference>
<dbReference type="SUPFAM" id="SSF55120">
    <property type="entry name" value="Pseudouridine synthase"/>
    <property type="match status" value="1"/>
</dbReference>
<dbReference type="InterPro" id="IPR050188">
    <property type="entry name" value="RluA_PseudoU_synthase"/>
</dbReference>
<comment type="similarity">
    <text evidence="1">Belongs to the pseudouridine synthase RluA family.</text>
</comment>
<keyword evidence="2" id="KW-0413">Isomerase</keyword>
<dbReference type="OrthoDB" id="9807829at2"/>
<dbReference type="PANTHER" id="PTHR21600:SF44">
    <property type="entry name" value="RIBOSOMAL LARGE SUBUNIT PSEUDOURIDINE SYNTHASE D"/>
    <property type="match status" value="1"/>
</dbReference>